<organism evidence="1 2">
    <name type="scientific">Oscillatoria acuminata PCC 6304</name>
    <dbReference type="NCBI Taxonomy" id="56110"/>
    <lineage>
        <taxon>Bacteria</taxon>
        <taxon>Bacillati</taxon>
        <taxon>Cyanobacteriota</taxon>
        <taxon>Cyanophyceae</taxon>
        <taxon>Oscillatoriophycideae</taxon>
        <taxon>Oscillatoriales</taxon>
        <taxon>Oscillatoriaceae</taxon>
        <taxon>Oscillatoria</taxon>
    </lineage>
</organism>
<dbReference type="RefSeq" id="WP_015150922.1">
    <property type="nucleotide sequence ID" value="NC_019693.1"/>
</dbReference>
<dbReference type="InParanoid" id="K9TQP5"/>
<dbReference type="OrthoDB" id="1422304at2"/>
<accession>K9TQP5</accession>
<dbReference type="Proteomes" id="UP000010367">
    <property type="component" value="Chromosome"/>
</dbReference>
<evidence type="ECO:0000313" key="1">
    <source>
        <dbReference type="EMBL" id="AFY84304.1"/>
    </source>
</evidence>
<dbReference type="InterPro" id="IPR032675">
    <property type="entry name" value="LRR_dom_sf"/>
</dbReference>
<dbReference type="eggNOG" id="ENOG5033XZJ">
    <property type="taxonomic scope" value="Bacteria"/>
</dbReference>
<name>K9TQP5_9CYAN</name>
<dbReference type="KEGG" id="oac:Oscil6304_4794"/>
<reference evidence="1 2" key="1">
    <citation type="submission" date="2012-06" db="EMBL/GenBank/DDBJ databases">
        <title>Finished chromosome of genome of Oscillatoria acuminata PCC 6304.</title>
        <authorList>
            <consortium name="US DOE Joint Genome Institute"/>
            <person name="Gugger M."/>
            <person name="Coursin T."/>
            <person name="Rippka R."/>
            <person name="Tandeau De Marsac N."/>
            <person name="Huntemann M."/>
            <person name="Wei C.-L."/>
            <person name="Han J."/>
            <person name="Detter J.C."/>
            <person name="Han C."/>
            <person name="Tapia R."/>
            <person name="Davenport K."/>
            <person name="Daligault H."/>
            <person name="Erkkila T."/>
            <person name="Gu W."/>
            <person name="Munk A.C.C."/>
            <person name="Teshima H."/>
            <person name="Xu Y."/>
            <person name="Chain P."/>
            <person name="Chen A."/>
            <person name="Krypides N."/>
            <person name="Mavromatis K."/>
            <person name="Markowitz V."/>
            <person name="Szeto E."/>
            <person name="Ivanova N."/>
            <person name="Mikhailova N."/>
            <person name="Ovchinnikova G."/>
            <person name="Pagani I."/>
            <person name="Pati A."/>
            <person name="Goodwin L."/>
            <person name="Peters L."/>
            <person name="Pitluck S."/>
            <person name="Woyke T."/>
            <person name="Kerfeld C."/>
        </authorList>
    </citation>
    <scope>NUCLEOTIDE SEQUENCE [LARGE SCALE GENOMIC DNA]</scope>
    <source>
        <strain evidence="1 2">PCC 6304</strain>
    </source>
</reference>
<dbReference type="HOGENOM" id="CLU_1068933_0_0_3"/>
<dbReference type="AlphaFoldDB" id="K9TQP5"/>
<protein>
    <submittedName>
        <fullName evidence="1">Uncharacterized protein</fullName>
    </submittedName>
</protein>
<gene>
    <name evidence="1" type="ORF">Oscil6304_4794</name>
</gene>
<keyword evidence="2" id="KW-1185">Reference proteome</keyword>
<evidence type="ECO:0000313" key="2">
    <source>
        <dbReference type="Proteomes" id="UP000010367"/>
    </source>
</evidence>
<dbReference type="SUPFAM" id="SSF52047">
    <property type="entry name" value="RNI-like"/>
    <property type="match status" value="1"/>
</dbReference>
<proteinExistence type="predicted"/>
<dbReference type="Gene3D" id="3.80.10.10">
    <property type="entry name" value="Ribonuclease Inhibitor"/>
    <property type="match status" value="1"/>
</dbReference>
<dbReference type="EMBL" id="CP003607">
    <property type="protein sequence ID" value="AFY84304.1"/>
    <property type="molecule type" value="Genomic_DNA"/>
</dbReference>
<sequence length="260" mass="29486">MDASNLALKQLCRHLAGYQCELSEINHSLLIGAIDNGLLELDYYVDIDDEFYPEILELLAVPDFAPFLASLRLTAPDEGINGTRSWDLEPLIQGNGIYQNLKQLDIQGTQPEHHNRTILGNFAEDGIIARLLDKMPNLEQLSIPSAPSPTFFDRPAHPLKHLIIQTGYDTQNFIFNLAQSTCFSQLKTLDFTDYAETYIKDYEQHKTSKFHYLQLFNSQALPSLQTLIIKHSLLTEQDTPELQQSLLGTQLDLLRIIPGF</sequence>